<sequence>MSEFQKFIEKFKLNEKYRKDFDEIIATIDLFGRYGVDEKRFRPKGELNVEALLNGPCELRLYLIPCGKCAIILCNGDVKIADKVQNCPNCKPHWQLTSELEKELRERIIEGETKWKFKGNTQELAGNLFFELGNCD</sequence>
<proteinExistence type="predicted"/>
<comment type="caution">
    <text evidence="1">The sequence shown here is derived from an EMBL/GenBank/DDBJ whole genome shotgun (WGS) entry which is preliminary data.</text>
</comment>
<gene>
    <name evidence="1" type="ORF">LX64_00594</name>
</gene>
<keyword evidence="2" id="KW-1185">Reference proteome</keyword>
<dbReference type="AlphaFoldDB" id="A0A327RAN4"/>
<protein>
    <submittedName>
        <fullName evidence="1">Uncharacterized protein</fullName>
    </submittedName>
</protein>
<reference evidence="1 2" key="1">
    <citation type="submission" date="2018-06" db="EMBL/GenBank/DDBJ databases">
        <title>Genomic Encyclopedia of Archaeal and Bacterial Type Strains, Phase II (KMG-II): from individual species to whole genera.</title>
        <authorList>
            <person name="Goeker M."/>
        </authorList>
    </citation>
    <scope>NUCLEOTIDE SEQUENCE [LARGE SCALE GENOMIC DNA]</scope>
    <source>
        <strain evidence="1 2">DSM 23857</strain>
    </source>
</reference>
<evidence type="ECO:0000313" key="1">
    <source>
        <dbReference type="EMBL" id="RAJ10987.1"/>
    </source>
</evidence>
<evidence type="ECO:0000313" key="2">
    <source>
        <dbReference type="Proteomes" id="UP000249547"/>
    </source>
</evidence>
<dbReference type="EMBL" id="QLLL01000001">
    <property type="protein sequence ID" value="RAJ10987.1"/>
    <property type="molecule type" value="Genomic_DNA"/>
</dbReference>
<organism evidence="1 2">
    <name type="scientific">Chitinophaga skermanii</name>
    <dbReference type="NCBI Taxonomy" id="331697"/>
    <lineage>
        <taxon>Bacteria</taxon>
        <taxon>Pseudomonadati</taxon>
        <taxon>Bacteroidota</taxon>
        <taxon>Chitinophagia</taxon>
        <taxon>Chitinophagales</taxon>
        <taxon>Chitinophagaceae</taxon>
        <taxon>Chitinophaga</taxon>
    </lineage>
</organism>
<accession>A0A327RAN4</accession>
<dbReference type="Proteomes" id="UP000249547">
    <property type="component" value="Unassembled WGS sequence"/>
</dbReference>
<dbReference type="RefSeq" id="WP_148707169.1">
    <property type="nucleotide sequence ID" value="NZ_QLLL01000001.1"/>
</dbReference>
<dbReference type="OrthoDB" id="662471at2"/>
<name>A0A327RAN4_9BACT</name>